<proteinExistence type="predicted"/>
<evidence type="ECO:0000313" key="2">
    <source>
        <dbReference type="EMBL" id="EDU57644.1"/>
    </source>
</evidence>
<protein>
    <submittedName>
        <fullName evidence="2">Uncharacterized protein</fullName>
    </submittedName>
</protein>
<organism evidence="2 3">
    <name type="scientific">Providencia stuartii ATCC 25827</name>
    <dbReference type="NCBI Taxonomy" id="471874"/>
    <lineage>
        <taxon>Bacteria</taxon>
        <taxon>Pseudomonadati</taxon>
        <taxon>Pseudomonadota</taxon>
        <taxon>Gammaproteobacteria</taxon>
        <taxon>Enterobacterales</taxon>
        <taxon>Morganellaceae</taxon>
        <taxon>Providencia</taxon>
    </lineage>
</organism>
<sequence>MWAFFYFITCRCCSISRIAFLSKLHFAIEFIASTSSCGMSPQSTFSGISG</sequence>
<dbReference type="EMBL" id="ABJD02000117">
    <property type="protein sequence ID" value="EDU57644.1"/>
    <property type="molecule type" value="Genomic_DNA"/>
</dbReference>
<feature type="chain" id="PRO_5041724068" evidence="1">
    <location>
        <begin position="28"/>
        <end position="50"/>
    </location>
</feature>
<gene>
    <name evidence="2" type="ORF">PROSTU_04420</name>
</gene>
<name>A0AA87CP65_PROST</name>
<accession>A0AA87CP65</accession>
<keyword evidence="1" id="KW-0732">Signal</keyword>
<reference evidence="3" key="2">
    <citation type="submission" date="2008-04" db="EMBL/GenBank/DDBJ databases">
        <title>Draft genome sequence of Providencia stuartii(ATCC 25827).</title>
        <authorList>
            <person name="Sudarsanam P."/>
            <person name="Ley R."/>
            <person name="Guruge J."/>
            <person name="Turnbaugh P.J."/>
            <person name="Mahowald M."/>
            <person name="Liep D."/>
            <person name="Gordon J."/>
        </authorList>
    </citation>
    <scope>NUCLEOTIDE SEQUENCE [LARGE SCALE GENOMIC DNA]</scope>
    <source>
        <strain evidence="3">ATCC 25827</strain>
    </source>
</reference>
<evidence type="ECO:0000313" key="3">
    <source>
        <dbReference type="Proteomes" id="UP000004506"/>
    </source>
</evidence>
<evidence type="ECO:0000256" key="1">
    <source>
        <dbReference type="SAM" id="SignalP"/>
    </source>
</evidence>
<dbReference type="Proteomes" id="UP000004506">
    <property type="component" value="Unassembled WGS sequence"/>
</dbReference>
<comment type="caution">
    <text evidence="2">The sequence shown here is derived from an EMBL/GenBank/DDBJ whole genome shotgun (WGS) entry which is preliminary data.</text>
</comment>
<reference evidence="3" key="1">
    <citation type="submission" date="2008-04" db="EMBL/GenBank/DDBJ databases">
        <title>Draft genome sequence of Providencia stuartii (ATCC 25827).</title>
        <authorList>
            <person name="Sudarsanam P."/>
            <person name="Ley R."/>
            <person name="Guruge J."/>
            <person name="Turnbaugh P.J."/>
            <person name="Mahowald M."/>
            <person name="Liep D."/>
            <person name="Gordon J."/>
        </authorList>
    </citation>
    <scope>NUCLEOTIDE SEQUENCE [LARGE SCALE GENOMIC DNA]</scope>
    <source>
        <strain evidence="3">ATCC 25827</strain>
    </source>
</reference>
<reference evidence="2 3" key="3">
    <citation type="submission" date="2008-05" db="EMBL/GenBank/DDBJ databases">
        <authorList>
            <person name="Fulton L."/>
            <person name="Clifton S."/>
            <person name="Fulton B."/>
            <person name="Xu J."/>
            <person name="Minx P."/>
            <person name="Pepin K.H."/>
            <person name="Johnson M."/>
            <person name="Thiruvilangam P."/>
            <person name="Bhonagiri V."/>
            <person name="Nash W.E."/>
            <person name="Mardis E.R."/>
            <person name="Wilson R.K."/>
        </authorList>
    </citation>
    <scope>NUCLEOTIDE SEQUENCE [LARGE SCALE GENOMIC DNA]</scope>
    <source>
        <strain evidence="2 3">ATCC 25827</strain>
    </source>
</reference>
<feature type="signal peptide" evidence="1">
    <location>
        <begin position="1"/>
        <end position="27"/>
    </location>
</feature>
<dbReference type="AlphaFoldDB" id="A0AA87CP65"/>